<feature type="compositionally biased region" description="Basic residues" evidence="1">
    <location>
        <begin position="144"/>
        <end position="157"/>
    </location>
</feature>
<protein>
    <submittedName>
        <fullName evidence="2">Uncharacterized protein</fullName>
    </submittedName>
</protein>
<dbReference type="GeneID" id="18921536"/>
<feature type="compositionally biased region" description="Basic and acidic residues" evidence="1">
    <location>
        <begin position="169"/>
        <end position="185"/>
    </location>
</feature>
<name>F4R5M8_MELLP</name>
<feature type="compositionally biased region" description="Basic and acidic residues" evidence="1">
    <location>
        <begin position="194"/>
        <end position="213"/>
    </location>
</feature>
<dbReference type="AlphaFoldDB" id="F4R5M8"/>
<evidence type="ECO:0000313" key="2">
    <source>
        <dbReference type="EMBL" id="EGG12075.1"/>
    </source>
</evidence>
<dbReference type="KEGG" id="mlr:MELLADRAFT_101998"/>
<dbReference type="RefSeq" id="XP_007404450.1">
    <property type="nucleotide sequence ID" value="XM_007404388.1"/>
</dbReference>
<dbReference type="EMBL" id="GL883091">
    <property type="protein sequence ID" value="EGG12075.1"/>
    <property type="molecule type" value="Genomic_DNA"/>
</dbReference>
<dbReference type="InParanoid" id="F4R5M8"/>
<evidence type="ECO:0000256" key="1">
    <source>
        <dbReference type="SAM" id="MobiDB-lite"/>
    </source>
</evidence>
<feature type="compositionally biased region" description="Basic and acidic residues" evidence="1">
    <location>
        <begin position="133"/>
        <end position="143"/>
    </location>
</feature>
<accession>F4R5M8</accession>
<feature type="compositionally biased region" description="Gly residues" evidence="1">
    <location>
        <begin position="83"/>
        <end position="96"/>
    </location>
</feature>
<feature type="region of interest" description="Disordered" evidence="1">
    <location>
        <begin position="35"/>
        <end position="213"/>
    </location>
</feature>
<reference evidence="3" key="1">
    <citation type="journal article" date="2011" name="Proc. Natl. Acad. Sci. U.S.A.">
        <title>Obligate biotrophy features unraveled by the genomic analysis of rust fungi.</title>
        <authorList>
            <person name="Duplessis S."/>
            <person name="Cuomo C.A."/>
            <person name="Lin Y.-C."/>
            <person name="Aerts A."/>
            <person name="Tisserant E."/>
            <person name="Veneault-Fourrey C."/>
            <person name="Joly D.L."/>
            <person name="Hacquard S."/>
            <person name="Amselem J."/>
            <person name="Cantarel B.L."/>
            <person name="Chiu R."/>
            <person name="Coutinho P.M."/>
            <person name="Feau N."/>
            <person name="Field M."/>
            <person name="Frey P."/>
            <person name="Gelhaye E."/>
            <person name="Goldberg J."/>
            <person name="Grabherr M.G."/>
            <person name="Kodira C.D."/>
            <person name="Kohler A."/>
            <person name="Kuees U."/>
            <person name="Lindquist E.A."/>
            <person name="Lucas S.M."/>
            <person name="Mago R."/>
            <person name="Mauceli E."/>
            <person name="Morin E."/>
            <person name="Murat C."/>
            <person name="Pangilinan J.L."/>
            <person name="Park R."/>
            <person name="Pearson M."/>
            <person name="Quesneville H."/>
            <person name="Rouhier N."/>
            <person name="Sakthikumar S."/>
            <person name="Salamov A.A."/>
            <person name="Schmutz J."/>
            <person name="Selles B."/>
            <person name="Shapiro H."/>
            <person name="Tanguay P."/>
            <person name="Tuskan G.A."/>
            <person name="Henrissat B."/>
            <person name="Van de Peer Y."/>
            <person name="Rouze P."/>
            <person name="Ellis J.G."/>
            <person name="Dodds P.N."/>
            <person name="Schein J.E."/>
            <person name="Zhong S."/>
            <person name="Hamelin R.C."/>
            <person name="Grigoriev I.V."/>
            <person name="Szabo L.J."/>
            <person name="Martin F."/>
        </authorList>
    </citation>
    <scope>NUCLEOTIDE SEQUENCE [LARGE SCALE GENOMIC DNA]</scope>
    <source>
        <strain evidence="3">98AG31 / pathotype 3-4-7</strain>
    </source>
</reference>
<keyword evidence="3" id="KW-1185">Reference proteome</keyword>
<dbReference type="Proteomes" id="UP000001072">
    <property type="component" value="Unassembled WGS sequence"/>
</dbReference>
<feature type="compositionally biased region" description="Acidic residues" evidence="1">
    <location>
        <begin position="119"/>
        <end position="132"/>
    </location>
</feature>
<evidence type="ECO:0000313" key="3">
    <source>
        <dbReference type="Proteomes" id="UP000001072"/>
    </source>
</evidence>
<proteinExistence type="predicted"/>
<dbReference type="HOGENOM" id="CLU_1294649_0_0_1"/>
<dbReference type="VEuPathDB" id="FungiDB:MELLADRAFT_101998"/>
<gene>
    <name evidence="2" type="ORF">MELLADRAFT_101998</name>
</gene>
<sequence length="213" mass="23363">MWRKLKEKSNKINYKSTRMLQAIKFAEEKKLAEEARAAEQAEGRKRRAESRTVQAGGSQPAIPGTLDTRDEPQLEGPSTLTTTGGGVTEIEGGGDPLGEEVEEKEDAQGLTHTDPGESLGDEDSDSDSDDSFLEQRKPALKERKSPKKKKGKGKGRKVSSESSSEGEVLEWKKERGYGSLIERDQAGGLDSLWEGERREEAEERIGSLSAGDR</sequence>
<organism evidence="3">
    <name type="scientific">Melampsora larici-populina (strain 98AG31 / pathotype 3-4-7)</name>
    <name type="common">Poplar leaf rust fungus</name>
    <dbReference type="NCBI Taxonomy" id="747676"/>
    <lineage>
        <taxon>Eukaryota</taxon>
        <taxon>Fungi</taxon>
        <taxon>Dikarya</taxon>
        <taxon>Basidiomycota</taxon>
        <taxon>Pucciniomycotina</taxon>
        <taxon>Pucciniomycetes</taxon>
        <taxon>Pucciniales</taxon>
        <taxon>Melampsoraceae</taxon>
        <taxon>Melampsora</taxon>
    </lineage>
</organism>